<dbReference type="AlphaFoldDB" id="A0A176Z170"/>
<dbReference type="Pfam" id="PF05876">
    <property type="entry name" value="GpA_ATPase"/>
    <property type="match status" value="1"/>
</dbReference>
<evidence type="ECO:0000259" key="3">
    <source>
        <dbReference type="Pfam" id="PF20454"/>
    </source>
</evidence>
<dbReference type="RefSeq" id="WP_063679806.1">
    <property type="nucleotide sequence ID" value="NZ_LSEF01000071.1"/>
</dbReference>
<dbReference type="InterPro" id="IPR046454">
    <property type="entry name" value="GpA_endonuclease"/>
</dbReference>
<sequence>MIDEQLARGWLRALAPPPIVAPTTFAESQIILPGSANAIPGPLRLTAYQREPIDAIADDDVEIIVLMLASQTGKSTVINAIMGHCIAGDPGPMLHVSPTGARSEEFVRERFDPLVSSSPALRELIGKGQDTRKGSSGGTNSLAAKTFPGGQLSFASSFKADELAARAIKYLFLDEIDRFAASAGPEGDPIGLAIKRTKTFEGKGRKIVIVSTPTSRMGSRINQWYLRGDQRRLVVKCPDCGHSALFAFENLKWDEGKPATAHLSCDGCGVVIDEAKRRAMIERGRWEATANGEPGIRSYHITELSSLFSTMASVAQNFEAATTPEAKQVFYNTTLAQVYDAGTEVELSSSELQQRAEKIAPPYAPNLVFVSAGVDVQADRLECTFLGHHGDQTLSVLNHLKLPGDTSGDAVWRQLDEAMATTFATADGRALPVYVQAIDSGFNADQVSKFVQAQRRKARAAYAVKGVSGFDRPIIAQGGRLRGQLRLMLVGADSGKLTAQKALALQEIGPGLIRLPDHLDADYFEGLASEELRVRYVKGAPRYAYHRTIKRNEPLDCLVYALAIARHAHALTANKPSPPTQPTPSLRESAKRLAALSQPMR</sequence>
<dbReference type="EMBL" id="LSEF01000071">
    <property type="protein sequence ID" value="OAF14119.1"/>
    <property type="molecule type" value="Genomic_DNA"/>
</dbReference>
<evidence type="ECO:0000313" key="5">
    <source>
        <dbReference type="Proteomes" id="UP000077173"/>
    </source>
</evidence>
<evidence type="ECO:0000259" key="2">
    <source>
        <dbReference type="Pfam" id="PF05876"/>
    </source>
</evidence>
<accession>A0A176Z170</accession>
<dbReference type="InterPro" id="IPR027417">
    <property type="entry name" value="P-loop_NTPase"/>
</dbReference>
<dbReference type="SUPFAM" id="SSF52540">
    <property type="entry name" value="P-loop containing nucleoside triphosphate hydrolases"/>
    <property type="match status" value="1"/>
</dbReference>
<gene>
    <name evidence="4" type="ORF">AXW67_00550</name>
</gene>
<dbReference type="GO" id="GO:0016887">
    <property type="term" value="F:ATP hydrolysis activity"/>
    <property type="evidence" value="ECO:0007669"/>
    <property type="project" value="InterPro"/>
</dbReference>
<protein>
    <recommendedName>
        <fullName evidence="6">Terminase</fullName>
    </recommendedName>
</protein>
<comment type="caution">
    <text evidence="4">The sequence shown here is derived from an EMBL/GenBank/DDBJ whole genome shotgun (WGS) entry which is preliminary data.</text>
</comment>
<dbReference type="GeneID" id="32581788"/>
<dbReference type="GO" id="GO:0004519">
    <property type="term" value="F:endonuclease activity"/>
    <property type="evidence" value="ECO:0007669"/>
    <property type="project" value="InterPro"/>
</dbReference>
<keyword evidence="5" id="KW-1185">Reference proteome</keyword>
<feature type="domain" description="Terminase large subunit GpA endonuclease" evidence="3">
    <location>
        <begin position="296"/>
        <end position="569"/>
    </location>
</feature>
<dbReference type="InterPro" id="IPR046453">
    <property type="entry name" value="GpA_ATPase"/>
</dbReference>
<evidence type="ECO:0000313" key="4">
    <source>
        <dbReference type="EMBL" id="OAF14119.1"/>
    </source>
</evidence>
<evidence type="ECO:0000256" key="1">
    <source>
        <dbReference type="SAM" id="MobiDB-lite"/>
    </source>
</evidence>
<feature type="domain" description="Phage terminase large subunit GpA ATPase" evidence="2">
    <location>
        <begin position="39"/>
        <end position="286"/>
    </location>
</feature>
<feature type="region of interest" description="Disordered" evidence="1">
    <location>
        <begin position="572"/>
        <end position="601"/>
    </location>
</feature>
<dbReference type="Gene3D" id="3.40.50.300">
    <property type="entry name" value="P-loop containing nucleotide triphosphate hydrolases"/>
    <property type="match status" value="1"/>
</dbReference>
<dbReference type="Pfam" id="PF20454">
    <property type="entry name" value="GpA_nuclease"/>
    <property type="match status" value="1"/>
</dbReference>
<proteinExistence type="predicted"/>
<dbReference type="Proteomes" id="UP000077173">
    <property type="component" value="Unassembled WGS sequence"/>
</dbReference>
<name>A0A176Z170_9BRAD</name>
<organism evidence="4 5">
    <name type="scientific">Bradyrhizobium neotropicale</name>
    <dbReference type="NCBI Taxonomy" id="1497615"/>
    <lineage>
        <taxon>Bacteria</taxon>
        <taxon>Pseudomonadati</taxon>
        <taxon>Pseudomonadota</taxon>
        <taxon>Alphaproteobacteria</taxon>
        <taxon>Hyphomicrobiales</taxon>
        <taxon>Nitrobacteraceae</taxon>
        <taxon>Bradyrhizobium</taxon>
    </lineage>
</organism>
<evidence type="ECO:0008006" key="6">
    <source>
        <dbReference type="Google" id="ProtNLM"/>
    </source>
</evidence>
<reference evidence="4 5" key="1">
    <citation type="submission" date="2016-02" db="EMBL/GenBank/DDBJ databases">
        <title>Draft genome sequence of the strain BR 10247T Bradyrhizobium neotropicale isolated from nodules of Centrolobium paraense.</title>
        <authorList>
            <person name="Simoes-Araujo J.L."/>
            <person name="Barauna A.C."/>
            <person name="Silva K."/>
            <person name="Zilli J.E."/>
        </authorList>
    </citation>
    <scope>NUCLEOTIDE SEQUENCE [LARGE SCALE GENOMIC DNA]</scope>
    <source>
        <strain evidence="4 5">BR 10247</strain>
    </source>
</reference>